<keyword evidence="2" id="KW-1185">Reference proteome</keyword>
<name>A0A3Q1CRR3_AMPOC</name>
<organism evidence="1 2">
    <name type="scientific">Amphiprion ocellaris</name>
    <name type="common">Clown anemonefish</name>
    <dbReference type="NCBI Taxonomy" id="80972"/>
    <lineage>
        <taxon>Eukaryota</taxon>
        <taxon>Metazoa</taxon>
        <taxon>Chordata</taxon>
        <taxon>Craniata</taxon>
        <taxon>Vertebrata</taxon>
        <taxon>Euteleostomi</taxon>
        <taxon>Actinopterygii</taxon>
        <taxon>Neopterygii</taxon>
        <taxon>Teleostei</taxon>
        <taxon>Neoteleostei</taxon>
        <taxon>Acanthomorphata</taxon>
        <taxon>Ovalentaria</taxon>
        <taxon>Pomacentridae</taxon>
        <taxon>Amphiprion</taxon>
    </lineage>
</organism>
<sequence>MAASLAEGGPCPSFMREWCFRHLCSGDSDTIQVSASDVTDFELSQLIERINSASNDISNLVDDVVTCGYTGIVSLENKDSMIRTVVLHSTMRVIPMLDQLRKGLQLYDLPKIMKTHQDLCLPLFVPGEDDEVCSAPHLYLPSGEEPPCEIGSADHQKEVNIINFLQDYLQEIEDSGIPEGLTAGRIMQWMTGQRHKPVLPSEKKDFVINMQFNHGRDTRHTVCFPTVSACSRTVTFPSAHL</sequence>
<proteinExistence type="predicted"/>
<reference evidence="1" key="2">
    <citation type="submission" date="2025-08" db="UniProtKB">
        <authorList>
            <consortium name="Ensembl"/>
        </authorList>
    </citation>
    <scope>IDENTIFICATION</scope>
</reference>
<dbReference type="Ensembl" id="ENSAOCT00000024316.2">
    <property type="protein sequence ID" value="ENSAOCP00000029835.2"/>
    <property type="gene ID" value="ENSAOCG00000020421.2"/>
</dbReference>
<dbReference type="GeneTree" id="ENSGT01150000287056"/>
<reference evidence="1 2" key="1">
    <citation type="submission" date="2022-01" db="EMBL/GenBank/DDBJ databases">
        <title>A chromosome-scale genome assembly of the false clownfish, Amphiprion ocellaris.</title>
        <authorList>
            <person name="Ryu T."/>
        </authorList>
    </citation>
    <scope>NUCLEOTIDE SEQUENCE [LARGE SCALE GENOMIC DNA]</scope>
</reference>
<dbReference type="STRING" id="80972.ENSAOCP00000029835"/>
<dbReference type="AlphaFoldDB" id="A0A3Q1CRR3"/>
<gene>
    <name evidence="1" type="primary">RAMP2</name>
</gene>
<reference evidence="1" key="3">
    <citation type="submission" date="2025-09" db="UniProtKB">
        <authorList>
            <consortium name="Ensembl"/>
        </authorList>
    </citation>
    <scope>IDENTIFICATION</scope>
</reference>
<dbReference type="Proteomes" id="UP001501940">
    <property type="component" value="Chromosome 13"/>
</dbReference>
<accession>A0A3Q1CRR3</accession>
<dbReference type="OMA" id="ITENMTH"/>
<protein>
    <submittedName>
        <fullName evidence="1">Uncharacterized protein</fullName>
    </submittedName>
</protein>
<evidence type="ECO:0000313" key="1">
    <source>
        <dbReference type="Ensembl" id="ENSAOCP00000029835.2"/>
    </source>
</evidence>
<evidence type="ECO:0000313" key="2">
    <source>
        <dbReference type="Proteomes" id="UP001501940"/>
    </source>
</evidence>